<name>A0AAV6Y3V8_9LAMI</name>
<evidence type="ECO:0000256" key="4">
    <source>
        <dbReference type="ARBA" id="ARBA00022801"/>
    </source>
</evidence>
<evidence type="ECO:0000313" key="6">
    <source>
        <dbReference type="EMBL" id="KAG8387571.1"/>
    </source>
</evidence>
<dbReference type="EMBL" id="WHWC01000002">
    <property type="protein sequence ID" value="KAG8387571.1"/>
    <property type="molecule type" value="Genomic_DNA"/>
</dbReference>
<evidence type="ECO:0000256" key="3">
    <source>
        <dbReference type="ARBA" id="ARBA00022729"/>
    </source>
</evidence>
<keyword evidence="5" id="KW-0325">Glycoprotein</keyword>
<dbReference type="SUPFAM" id="SSF53474">
    <property type="entry name" value="alpha/beta-Hydrolases"/>
    <property type="match status" value="1"/>
</dbReference>
<dbReference type="InterPro" id="IPR008758">
    <property type="entry name" value="Peptidase_S28"/>
</dbReference>
<keyword evidence="3" id="KW-0732">Signal</keyword>
<keyword evidence="4" id="KW-0378">Hydrolase</keyword>
<evidence type="ECO:0000256" key="1">
    <source>
        <dbReference type="ARBA" id="ARBA00011079"/>
    </source>
</evidence>
<organism evidence="6 7">
    <name type="scientific">Buddleja alternifolia</name>
    <dbReference type="NCBI Taxonomy" id="168488"/>
    <lineage>
        <taxon>Eukaryota</taxon>
        <taxon>Viridiplantae</taxon>
        <taxon>Streptophyta</taxon>
        <taxon>Embryophyta</taxon>
        <taxon>Tracheophyta</taxon>
        <taxon>Spermatophyta</taxon>
        <taxon>Magnoliopsida</taxon>
        <taxon>eudicotyledons</taxon>
        <taxon>Gunneridae</taxon>
        <taxon>Pentapetalae</taxon>
        <taxon>asterids</taxon>
        <taxon>lamiids</taxon>
        <taxon>Lamiales</taxon>
        <taxon>Scrophulariaceae</taxon>
        <taxon>Buddlejeae</taxon>
        <taxon>Buddleja</taxon>
    </lineage>
</organism>
<evidence type="ECO:0000313" key="7">
    <source>
        <dbReference type="Proteomes" id="UP000826271"/>
    </source>
</evidence>
<comment type="caution">
    <text evidence="6">The sequence shown here is derived from an EMBL/GenBank/DDBJ whole genome shotgun (WGS) entry which is preliminary data.</text>
</comment>
<evidence type="ECO:0000256" key="2">
    <source>
        <dbReference type="ARBA" id="ARBA00022670"/>
    </source>
</evidence>
<dbReference type="Gene3D" id="1.20.120.980">
    <property type="entry name" value="Serine carboxypeptidase S28, SKS domain"/>
    <property type="match status" value="1"/>
</dbReference>
<dbReference type="Gene3D" id="3.40.50.1820">
    <property type="entry name" value="alpha/beta hydrolase"/>
    <property type="match status" value="2"/>
</dbReference>
<dbReference type="Proteomes" id="UP000826271">
    <property type="component" value="Unassembled WGS sequence"/>
</dbReference>
<dbReference type="InterPro" id="IPR029058">
    <property type="entry name" value="AB_hydrolase_fold"/>
</dbReference>
<proteinExistence type="inferred from homology"/>
<evidence type="ECO:0000256" key="5">
    <source>
        <dbReference type="ARBA" id="ARBA00023180"/>
    </source>
</evidence>
<dbReference type="PANTHER" id="PTHR11010:SF96">
    <property type="entry name" value="LYSOSOMAL PRO-X CARBOXYPEPTIDASE-LIKE ISOFORM X1"/>
    <property type="match status" value="1"/>
</dbReference>
<dbReference type="GO" id="GO:0008239">
    <property type="term" value="F:dipeptidyl-peptidase activity"/>
    <property type="evidence" value="ECO:0007669"/>
    <property type="project" value="TreeGrafter"/>
</dbReference>
<dbReference type="AlphaFoldDB" id="A0AAV6Y3V8"/>
<evidence type="ECO:0008006" key="8">
    <source>
        <dbReference type="Google" id="ProtNLM"/>
    </source>
</evidence>
<dbReference type="FunFam" id="1.20.120.980:FF:000006">
    <property type="entry name" value="Serine carboxypeptidase S28 family protein"/>
    <property type="match status" value="1"/>
</dbReference>
<comment type="similarity">
    <text evidence="1">Belongs to the peptidase S28 family.</text>
</comment>
<dbReference type="InterPro" id="IPR042269">
    <property type="entry name" value="Ser_carbopepase_S28_SKS"/>
</dbReference>
<keyword evidence="7" id="KW-1185">Reference proteome</keyword>
<protein>
    <recommendedName>
        <fullName evidence="8">Lysosomal Pro-X carboxypeptidase</fullName>
    </recommendedName>
</protein>
<accession>A0AAV6Y3V8</accession>
<dbReference type="PANTHER" id="PTHR11010">
    <property type="entry name" value="PROTEASE S28 PRO-X CARBOXYPEPTIDASE-RELATED"/>
    <property type="match status" value="1"/>
</dbReference>
<dbReference type="GO" id="GO:0006508">
    <property type="term" value="P:proteolysis"/>
    <property type="evidence" value="ECO:0007669"/>
    <property type="project" value="UniProtKB-KW"/>
</dbReference>
<sequence>MFNILMYHRYYGKSVPFGSEDEAMKNETIRGYFNSAQAIADYAEVLLHVKEQFSAQDSPIIVIGGSYGGSALASSAPILYFDNITPQNGYYSIVTTNFKEVSDSCYQTIRKSWSEIDKVASNPAGLSILSQKFKTCSHLKNSSELKEYLDSIYSFAAQYNLRPVDSVKMVCNAVDEAPNGTDVLGRIFNGVVSYEGNQTCYDINEYNSLDESIEGWPWQDIKLVLQRFGSNIIFSNGLKDPYSSGGVLEDISESVVAVTTANGSHCLDILYAKETDPEWLIMQRNTEVSDEIPVHEGNRNDKRTRKLKQNEKFAHLDRLRHSRKKLLQVKQTVRGTLYNVPGMKIGK</sequence>
<gene>
    <name evidence="6" type="ORF">BUALT_Bualt02G0035200</name>
</gene>
<keyword evidence="2" id="KW-0645">Protease</keyword>
<dbReference type="Pfam" id="PF05577">
    <property type="entry name" value="Peptidase_S28"/>
    <property type="match status" value="2"/>
</dbReference>
<reference evidence="6" key="1">
    <citation type="submission" date="2019-10" db="EMBL/GenBank/DDBJ databases">
        <authorList>
            <person name="Zhang R."/>
            <person name="Pan Y."/>
            <person name="Wang J."/>
            <person name="Ma R."/>
            <person name="Yu S."/>
        </authorList>
    </citation>
    <scope>NUCLEOTIDE SEQUENCE</scope>
    <source>
        <strain evidence="6">LA-IB0</strain>
        <tissue evidence="6">Leaf</tissue>
    </source>
</reference>
<dbReference type="GO" id="GO:0070008">
    <property type="term" value="F:serine-type exopeptidase activity"/>
    <property type="evidence" value="ECO:0007669"/>
    <property type="project" value="InterPro"/>
</dbReference>